<protein>
    <submittedName>
        <fullName evidence="2">Glutathione S-transferase family protein</fullName>
    </submittedName>
</protein>
<dbReference type="Gene3D" id="1.20.1050.10">
    <property type="match status" value="1"/>
</dbReference>
<dbReference type="InterPro" id="IPR050983">
    <property type="entry name" value="GST_Omega/HSP26"/>
</dbReference>
<proteinExistence type="predicted"/>
<keyword evidence="3" id="KW-1185">Reference proteome</keyword>
<dbReference type="SUPFAM" id="SSF52833">
    <property type="entry name" value="Thioredoxin-like"/>
    <property type="match status" value="1"/>
</dbReference>
<name>A0ABR8LMN1_9ALTE</name>
<dbReference type="InterPro" id="IPR036249">
    <property type="entry name" value="Thioredoxin-like_sf"/>
</dbReference>
<dbReference type="RefSeq" id="WP_191024945.1">
    <property type="nucleotide sequence ID" value="NZ_JABBXD010000005.1"/>
</dbReference>
<dbReference type="Proteomes" id="UP000624419">
    <property type="component" value="Unassembled WGS sequence"/>
</dbReference>
<sequence length="190" mass="22327">MKLYGSTTSPYVRRIRVLLSQTPHDFVSLNIYEGEDRETLASKTPVLRVPCLEDDGHLIFDSRVIHNYLTEKFQYAALSWEQENQLTTIDAVNDSLVILFQMKQSGIEADRDAMIVRNQRERIDASLRALNQQVEDGYFDSWHYPSICLYTLIDWIEFRQLHSLKEMDALKSFRERHTDRIELTATDPRK</sequence>
<accession>A0ABR8LMN1</accession>
<gene>
    <name evidence="2" type="ORF">HHX48_10630</name>
</gene>
<dbReference type="Pfam" id="PF13417">
    <property type="entry name" value="GST_N_3"/>
    <property type="match status" value="1"/>
</dbReference>
<dbReference type="PANTHER" id="PTHR43968:SF6">
    <property type="entry name" value="GLUTATHIONE S-TRANSFERASE OMEGA"/>
    <property type="match status" value="1"/>
</dbReference>
<feature type="domain" description="GST N-terminal" evidence="1">
    <location>
        <begin position="1"/>
        <end position="77"/>
    </location>
</feature>
<comment type="caution">
    <text evidence="2">The sequence shown here is derived from an EMBL/GenBank/DDBJ whole genome shotgun (WGS) entry which is preliminary data.</text>
</comment>
<reference evidence="2 3" key="1">
    <citation type="submission" date="2020-04" db="EMBL/GenBank/DDBJ databases">
        <title>Salinimonas sp. HHU 13199.</title>
        <authorList>
            <person name="Cui X."/>
            <person name="Zhang D."/>
        </authorList>
    </citation>
    <scope>NUCLEOTIDE SEQUENCE [LARGE SCALE GENOMIC DNA]</scope>
    <source>
        <strain evidence="2 3">HHU 13199</strain>
    </source>
</reference>
<dbReference type="PANTHER" id="PTHR43968">
    <property type="match status" value="1"/>
</dbReference>
<dbReference type="Gene3D" id="3.40.30.10">
    <property type="entry name" value="Glutaredoxin"/>
    <property type="match status" value="1"/>
</dbReference>
<evidence type="ECO:0000259" key="1">
    <source>
        <dbReference type="PROSITE" id="PS50404"/>
    </source>
</evidence>
<dbReference type="PROSITE" id="PS50404">
    <property type="entry name" value="GST_NTER"/>
    <property type="match status" value="1"/>
</dbReference>
<organism evidence="2 3">
    <name type="scientific">Salinimonas profundi</name>
    <dbReference type="NCBI Taxonomy" id="2729140"/>
    <lineage>
        <taxon>Bacteria</taxon>
        <taxon>Pseudomonadati</taxon>
        <taxon>Pseudomonadota</taxon>
        <taxon>Gammaproteobacteria</taxon>
        <taxon>Alteromonadales</taxon>
        <taxon>Alteromonadaceae</taxon>
        <taxon>Alteromonas/Salinimonas group</taxon>
        <taxon>Salinimonas</taxon>
    </lineage>
</organism>
<evidence type="ECO:0000313" key="3">
    <source>
        <dbReference type="Proteomes" id="UP000624419"/>
    </source>
</evidence>
<dbReference type="InterPro" id="IPR004045">
    <property type="entry name" value="Glutathione_S-Trfase_N"/>
</dbReference>
<dbReference type="EMBL" id="JABBXD010000005">
    <property type="protein sequence ID" value="MBD3586196.1"/>
    <property type="molecule type" value="Genomic_DNA"/>
</dbReference>
<evidence type="ECO:0000313" key="2">
    <source>
        <dbReference type="EMBL" id="MBD3586196.1"/>
    </source>
</evidence>